<evidence type="ECO:0000256" key="1">
    <source>
        <dbReference type="SAM" id="MobiDB-lite"/>
    </source>
</evidence>
<protein>
    <submittedName>
        <fullName evidence="2">Uncharacterized protein</fullName>
    </submittedName>
</protein>
<keyword evidence="3" id="KW-1185">Reference proteome</keyword>
<accession>A0A2T3A4Q2</accession>
<evidence type="ECO:0000313" key="3">
    <source>
        <dbReference type="Proteomes" id="UP000241462"/>
    </source>
</evidence>
<organism evidence="2 3">
    <name type="scientific">Coniella lustricola</name>
    <dbReference type="NCBI Taxonomy" id="2025994"/>
    <lineage>
        <taxon>Eukaryota</taxon>
        <taxon>Fungi</taxon>
        <taxon>Dikarya</taxon>
        <taxon>Ascomycota</taxon>
        <taxon>Pezizomycotina</taxon>
        <taxon>Sordariomycetes</taxon>
        <taxon>Sordariomycetidae</taxon>
        <taxon>Diaporthales</taxon>
        <taxon>Schizoparmaceae</taxon>
        <taxon>Coniella</taxon>
    </lineage>
</organism>
<dbReference type="InParanoid" id="A0A2T3A4Q2"/>
<proteinExistence type="predicted"/>
<reference evidence="2 3" key="1">
    <citation type="journal article" date="2018" name="Mycol. Prog.">
        <title>Coniella lustricola, a new species from submerged detritus.</title>
        <authorList>
            <person name="Raudabaugh D.B."/>
            <person name="Iturriaga T."/>
            <person name="Carver A."/>
            <person name="Mondo S."/>
            <person name="Pangilinan J."/>
            <person name="Lipzen A."/>
            <person name="He G."/>
            <person name="Amirebrahimi M."/>
            <person name="Grigoriev I.V."/>
            <person name="Miller A.N."/>
        </authorList>
    </citation>
    <scope>NUCLEOTIDE SEQUENCE [LARGE SCALE GENOMIC DNA]</scope>
    <source>
        <strain evidence="2 3">B22-T-1</strain>
    </source>
</reference>
<dbReference type="OrthoDB" id="5232910at2759"/>
<name>A0A2T3A4Q2_9PEZI</name>
<dbReference type="Proteomes" id="UP000241462">
    <property type="component" value="Unassembled WGS sequence"/>
</dbReference>
<feature type="region of interest" description="Disordered" evidence="1">
    <location>
        <begin position="211"/>
        <end position="232"/>
    </location>
</feature>
<dbReference type="EMBL" id="KZ678470">
    <property type="protein sequence ID" value="PSR82799.1"/>
    <property type="molecule type" value="Genomic_DNA"/>
</dbReference>
<sequence>MALSCPFSAAAGAAAAAAGTTVAGTNTFRGPPLPLVLVPLVVQLVRASRDPNLTAYLARIIAQGSAEVGGVPAAIAANAHVLAQYALSKVPAQVLYWFTARVLNLPGDVATQTVEFLKESGSRLDRDGGTGTGTRTELEMACGEKSLRVPHAMMMVEGPPAEAQLAQSVTEMPTGGGPRSDIAWKNVDVAVDIESRLERLEAQYRTLLQERRSQASLSSPFSSSSLSSTSPSVRAVGYGVDDSFVIPQQLLDPIAENTIDTSMQLVHVNGDGAVDARPTTTATTAIPEASLSSNAFEASSTPQLQEIGLRLGRIFLEWAGDTMKQSLVAAAAKSNANKAVVGAGVDLAGRVVDAIVT</sequence>
<dbReference type="AlphaFoldDB" id="A0A2T3A4Q2"/>
<feature type="compositionally biased region" description="Low complexity" evidence="1">
    <location>
        <begin position="216"/>
        <end position="232"/>
    </location>
</feature>
<gene>
    <name evidence="2" type="ORF">BD289DRAFT_297255</name>
</gene>
<evidence type="ECO:0000313" key="2">
    <source>
        <dbReference type="EMBL" id="PSR82799.1"/>
    </source>
</evidence>